<name>A0AAD8F6N9_BIOPF</name>
<protein>
    <submittedName>
        <fullName evidence="5">Transcription cofactor vestigial-like protein 2</fullName>
    </submittedName>
</protein>
<reference evidence="5" key="2">
    <citation type="submission" date="2023-04" db="EMBL/GenBank/DDBJ databases">
        <authorList>
            <person name="Bu L."/>
            <person name="Lu L."/>
            <person name="Laidemitt M.R."/>
            <person name="Zhang S.M."/>
            <person name="Mutuku M."/>
            <person name="Mkoji G."/>
            <person name="Steinauer M."/>
            <person name="Loker E.S."/>
        </authorList>
    </citation>
    <scope>NUCLEOTIDE SEQUENCE</scope>
    <source>
        <strain evidence="5">KasaAsao</strain>
        <tissue evidence="5">Whole Snail</tissue>
    </source>
</reference>
<evidence type="ECO:0000256" key="2">
    <source>
        <dbReference type="ARBA" id="ARBA00023015"/>
    </source>
</evidence>
<reference evidence="5" key="1">
    <citation type="journal article" date="2023" name="PLoS Negl. Trop. Dis.">
        <title>A genome sequence for Biomphalaria pfeifferi, the major vector snail for the human-infecting parasite Schistosoma mansoni.</title>
        <authorList>
            <person name="Bu L."/>
            <person name="Lu L."/>
            <person name="Laidemitt M.R."/>
            <person name="Zhang S.M."/>
            <person name="Mutuku M."/>
            <person name="Mkoji G."/>
            <person name="Steinauer M."/>
            <person name="Loker E.S."/>
        </authorList>
    </citation>
    <scope>NUCLEOTIDE SEQUENCE</scope>
    <source>
        <strain evidence="5">KasaAsao</strain>
    </source>
</reference>
<comment type="subcellular location">
    <subcellularLocation>
        <location evidence="1">Nucleus</location>
    </subcellularLocation>
</comment>
<keyword evidence="6" id="KW-1185">Reference proteome</keyword>
<gene>
    <name evidence="5" type="ORF">Bpfe_017246</name>
</gene>
<keyword evidence="3" id="KW-0804">Transcription</keyword>
<dbReference type="Pfam" id="PF07545">
    <property type="entry name" value="Vg_Tdu"/>
    <property type="match status" value="1"/>
</dbReference>
<dbReference type="PANTHER" id="PTHR15950:SF15">
    <property type="entry name" value="PROTEIN VESTIGIAL"/>
    <property type="match status" value="1"/>
</dbReference>
<proteinExistence type="predicted"/>
<keyword evidence="2" id="KW-0805">Transcription regulation</keyword>
<evidence type="ECO:0000256" key="4">
    <source>
        <dbReference type="ARBA" id="ARBA00023242"/>
    </source>
</evidence>
<keyword evidence="4" id="KW-0539">Nucleus</keyword>
<comment type="caution">
    <text evidence="5">The sequence shown here is derived from an EMBL/GenBank/DDBJ whole genome shotgun (WGS) entry which is preliminary data.</text>
</comment>
<evidence type="ECO:0000313" key="5">
    <source>
        <dbReference type="EMBL" id="KAK0053315.1"/>
    </source>
</evidence>
<dbReference type="Proteomes" id="UP001233172">
    <property type="component" value="Unassembled WGS sequence"/>
</dbReference>
<evidence type="ECO:0000256" key="1">
    <source>
        <dbReference type="ARBA" id="ARBA00004123"/>
    </source>
</evidence>
<dbReference type="GO" id="GO:0005634">
    <property type="term" value="C:nucleus"/>
    <property type="evidence" value="ECO:0007669"/>
    <property type="project" value="UniProtKB-SubCell"/>
</dbReference>
<organism evidence="5 6">
    <name type="scientific">Biomphalaria pfeifferi</name>
    <name type="common">Bloodfluke planorb</name>
    <name type="synonym">Freshwater snail</name>
    <dbReference type="NCBI Taxonomy" id="112525"/>
    <lineage>
        <taxon>Eukaryota</taxon>
        <taxon>Metazoa</taxon>
        <taxon>Spiralia</taxon>
        <taxon>Lophotrochozoa</taxon>
        <taxon>Mollusca</taxon>
        <taxon>Gastropoda</taxon>
        <taxon>Heterobranchia</taxon>
        <taxon>Euthyneura</taxon>
        <taxon>Panpulmonata</taxon>
        <taxon>Hygrophila</taxon>
        <taxon>Lymnaeoidea</taxon>
        <taxon>Planorbidae</taxon>
        <taxon>Biomphalaria</taxon>
    </lineage>
</organism>
<evidence type="ECO:0000256" key="3">
    <source>
        <dbReference type="ARBA" id="ARBA00023163"/>
    </source>
</evidence>
<dbReference type="EMBL" id="JASAOG010000087">
    <property type="protein sequence ID" value="KAK0053315.1"/>
    <property type="molecule type" value="Genomic_DNA"/>
</dbReference>
<accession>A0AAD8F6N9</accession>
<dbReference type="PANTHER" id="PTHR15950">
    <property type="entry name" value="TRANSCRIPTION COFACTOR VESTIGIAL-LIKE PROTEIN"/>
    <property type="match status" value="1"/>
</dbReference>
<dbReference type="GO" id="GO:0006355">
    <property type="term" value="P:regulation of DNA-templated transcription"/>
    <property type="evidence" value="ECO:0007669"/>
    <property type="project" value="InterPro"/>
</dbReference>
<dbReference type="AlphaFoldDB" id="A0AAD8F6N9"/>
<sequence>MSCVDFMYQFYSPYFSYKSTADDTQKYGSQPSIYDSGITGPGPSNFLDNGLLPEKESRDLEKSSQPKSTHYLTSNCVLLTYFSGETAAVVDEHFSRALSQPSSYTIDKTLPNNKLYTSRAETPLMCHRKLPPSFWNSSYQPSCSNNSNSFSSLGADAYFQSSLYNLHKTWPYHYSPQPHSYPAHQASSTFCFFNEFFSALGYPGMDTPGRLTSHYGSLMMPGPSLSARMGESRHHGQYEWTKSSDTFSGYYGMGRFGSEMETSLPGLDLPLQQAKKEHYW</sequence>
<evidence type="ECO:0000313" key="6">
    <source>
        <dbReference type="Proteomes" id="UP001233172"/>
    </source>
</evidence>
<dbReference type="InterPro" id="IPR011520">
    <property type="entry name" value="Vg_fam"/>
</dbReference>